<feature type="coiled-coil region" evidence="2">
    <location>
        <begin position="840"/>
        <end position="867"/>
    </location>
</feature>
<keyword evidence="1" id="KW-1188">Viral release from host cell</keyword>
<keyword evidence="4" id="KW-1133">Transmembrane helix</keyword>
<evidence type="ECO:0000256" key="4">
    <source>
        <dbReference type="SAM" id="Phobius"/>
    </source>
</evidence>
<name>A0AA37MYT3_9FIRM</name>
<dbReference type="PANTHER" id="PTHR37813:SF1">
    <property type="entry name" value="FELS-2 PROPHAGE PROTEIN"/>
    <property type="match status" value="1"/>
</dbReference>
<comment type="caution">
    <text evidence="6">The sequence shown here is derived from an EMBL/GenBank/DDBJ whole genome shotgun (WGS) entry which is preliminary data.</text>
</comment>
<feature type="domain" description="Phage tail tape measure protein" evidence="5">
    <location>
        <begin position="267"/>
        <end position="457"/>
    </location>
</feature>
<protein>
    <recommendedName>
        <fullName evidence="5">Phage tail tape measure protein domain-containing protein</fullName>
    </recommendedName>
</protein>
<dbReference type="NCBIfam" id="TIGR01760">
    <property type="entry name" value="tape_meas_TP901"/>
    <property type="match status" value="1"/>
</dbReference>
<evidence type="ECO:0000256" key="3">
    <source>
        <dbReference type="SAM" id="MobiDB-lite"/>
    </source>
</evidence>
<dbReference type="Proteomes" id="UP001055185">
    <property type="component" value="Unassembled WGS sequence"/>
</dbReference>
<dbReference type="Gene3D" id="1.20.1270.60">
    <property type="entry name" value="Arfaptin homology (AH) domain/BAR domain"/>
    <property type="match status" value="1"/>
</dbReference>
<feature type="transmembrane region" description="Helical" evidence="4">
    <location>
        <begin position="588"/>
        <end position="609"/>
    </location>
</feature>
<feature type="region of interest" description="Disordered" evidence="3">
    <location>
        <begin position="128"/>
        <end position="195"/>
    </location>
</feature>
<accession>A0AA37MYT3</accession>
<evidence type="ECO:0000259" key="5">
    <source>
        <dbReference type="Pfam" id="PF10145"/>
    </source>
</evidence>
<proteinExistence type="predicted"/>
<dbReference type="Pfam" id="PF10145">
    <property type="entry name" value="PhageMin_Tail"/>
    <property type="match status" value="1"/>
</dbReference>
<keyword evidence="4" id="KW-0812">Transmembrane</keyword>
<feature type="coiled-coil region" evidence="2">
    <location>
        <begin position="760"/>
        <end position="810"/>
    </location>
</feature>
<evidence type="ECO:0000313" key="7">
    <source>
        <dbReference type="Proteomes" id="UP001055185"/>
    </source>
</evidence>
<evidence type="ECO:0000256" key="1">
    <source>
        <dbReference type="ARBA" id="ARBA00022612"/>
    </source>
</evidence>
<keyword evidence="4" id="KW-0472">Membrane</keyword>
<keyword evidence="7" id="KW-1185">Reference proteome</keyword>
<feature type="compositionally biased region" description="Polar residues" evidence="3">
    <location>
        <begin position="167"/>
        <end position="195"/>
    </location>
</feature>
<keyword evidence="2" id="KW-0175">Coiled coil</keyword>
<evidence type="ECO:0000256" key="2">
    <source>
        <dbReference type="SAM" id="Coils"/>
    </source>
</evidence>
<gene>
    <name evidence="6" type="ORF">JCM17207_15170</name>
</gene>
<dbReference type="RefSeq" id="WP_238317077.1">
    <property type="nucleotide sequence ID" value="NZ_BQKV01000053.1"/>
</dbReference>
<sequence>MAGLIARFSLIDEMSSRLADIAERGQDMLSKWEKAGATIQTAFDDISGSSAQAVSAVDGVAYSIEDIRKELDAMGDGWEKELDASNKARAGIIDFSTSAASLSDTIDEYSDASGEAEKALNEFEKAQREAENAAEEFERSVSSGTTELDQLEAATDRARQAAEEFSEANNVASDSADALSQATQNAGAETQQSGSSIEKSIQGMATALATAGIVDKIKDIGLAVYDLADSFSEAEKTVIAQTGATGQELDKLMESSLDVFASSSADNLNDVAASMTAVQTATGLAGDALENATNAALTLENALGFEVSESTRAASALMKNFGLNAEEAYNIIAAGAQQGANQNGDLLDVLNEYSAQYAALGLSAEEFISSLVDGADAGVFSVDKVGDAVKEFNIRVKDGSDTTTEAFEMLGMNADTMAARFAAGGETARTAFFEVVNALDSMTDPMEKNAAAVNLFGTMYEDLEAGILPVLAGIEGGSIDTSNALSTMATEAQSLGDKWQQAGNSIQTAFATAVQPTIEDFSDGMADIVSSIGDFLNENPAVTKGITALGVGVGVVAVGITGVAFATKVAIPAVVSFGTAFNAALGPIGWVALGLTALTAAGTALITMLSDASDETAGMTATTRDQYYELQDLTAEYERACAESGEYSDEALELKYQVDTLSESFEANRQTVEEFTAEVDALCESTLQLSDDFDTAMGEITSQETGVLALVQRYEELSTQANITRAQEEELAAITQKLSETYPELAEQFDSTTMSAEEYVAAMERACEAQAEQQRQAELQETYTEALQKQAQLEDEIAKAEANLNAEREARGMYYDEQMKQWTNGGYTEDSLWASWTTDLDEYNDALDELNAAQAENEATLAEIRQEWENTAQATEDAITLNDDYRAAAATAYESVRADIEALCAAYDEAYQSALESFEGQFGLFDEVEADMEATVANAQAALDSQLAYWENYSTNLETLTAYGETLTGEARENYEELLSFAQSGNEEAAGLAASMAEAINSGNDEAISQLSETMGQVSAKQEEVAAATADWQTQFSEQMQGFETDMLAIVQEMDITPEAQEKAKAAVSEYAANIRAGKSGAVAAAKEVANSVSAALSSVSPTIHVNVATSGSIPGHANGTTNAESMFLAGEEGPELVARPAAAYANGTTDSTDYFIAGENGPELIIGEQGSTVFPTEETDRLISALTEAEEAPVFPTRDIAALAEERKPLYIPLPLDGSATSSSASHNSGQAAQDKNIFVRIGGSDPIKVEGNGASKETMLEVLTNYLKPVLMNIIQSEIYEEGDLSYDY</sequence>
<feature type="compositionally biased region" description="Basic and acidic residues" evidence="3">
    <location>
        <begin position="128"/>
        <end position="139"/>
    </location>
</feature>
<dbReference type="PANTHER" id="PTHR37813">
    <property type="entry name" value="FELS-2 PROPHAGE PROTEIN"/>
    <property type="match status" value="1"/>
</dbReference>
<dbReference type="InterPro" id="IPR010090">
    <property type="entry name" value="Phage_tape_meas"/>
</dbReference>
<reference evidence="6" key="1">
    <citation type="journal article" date="2022" name="Int. J. Syst. Evol. Microbiol.">
        <title>Genome-based, phenotypic and chemotaxonomic classification of Faecalibacterium strains: proposal of three novel species Faecalibacterium duncaniae sp. nov., Faecalibacterium hattorii sp. nov. and Faecalibacterium gallinarum sp. nov. .</title>
        <authorList>
            <person name="Sakamoto M."/>
            <person name="Sakurai N."/>
            <person name="Tanno H."/>
            <person name="Iino T."/>
            <person name="Ohkuma M."/>
            <person name="Endo A."/>
        </authorList>
    </citation>
    <scope>NUCLEOTIDE SEQUENCE</scope>
    <source>
        <strain evidence="6">JCM 17207</strain>
    </source>
</reference>
<dbReference type="EMBL" id="BQKV01000053">
    <property type="protein sequence ID" value="GJN64892.1"/>
    <property type="molecule type" value="Genomic_DNA"/>
</dbReference>
<evidence type="ECO:0000313" key="6">
    <source>
        <dbReference type="EMBL" id="GJN64892.1"/>
    </source>
</evidence>
<organism evidence="6 7">
    <name type="scientific">Faecalibacterium gallinarum</name>
    <dbReference type="NCBI Taxonomy" id="2903556"/>
    <lineage>
        <taxon>Bacteria</taxon>
        <taxon>Bacillati</taxon>
        <taxon>Bacillota</taxon>
        <taxon>Clostridia</taxon>
        <taxon>Eubacteriales</taxon>
        <taxon>Oscillospiraceae</taxon>
        <taxon>Faecalibacterium</taxon>
    </lineage>
</organism>
<dbReference type="InterPro" id="IPR027267">
    <property type="entry name" value="AH/BAR_dom_sf"/>
</dbReference>
<feature type="transmembrane region" description="Helical" evidence="4">
    <location>
        <begin position="546"/>
        <end position="567"/>
    </location>
</feature>
<dbReference type="SUPFAM" id="SSF57997">
    <property type="entry name" value="Tropomyosin"/>
    <property type="match status" value="1"/>
</dbReference>